<protein>
    <submittedName>
        <fullName evidence="2">Uncharacterized protein</fullName>
    </submittedName>
</protein>
<gene>
    <name evidence="2" type="ORF">ABG768_004497</name>
</gene>
<dbReference type="EMBL" id="JAWDJR010000012">
    <property type="protein sequence ID" value="KAK9965404.1"/>
    <property type="molecule type" value="Genomic_DNA"/>
</dbReference>
<name>A0AAW1ZYH9_CULAL</name>
<accession>A0AAW1ZYH9</accession>
<evidence type="ECO:0000313" key="3">
    <source>
        <dbReference type="Proteomes" id="UP001479290"/>
    </source>
</evidence>
<dbReference type="Proteomes" id="UP001479290">
    <property type="component" value="Unassembled WGS sequence"/>
</dbReference>
<feature type="region of interest" description="Disordered" evidence="1">
    <location>
        <begin position="27"/>
        <end position="75"/>
    </location>
</feature>
<comment type="caution">
    <text evidence="2">The sequence shown here is derived from an EMBL/GenBank/DDBJ whole genome shotgun (WGS) entry which is preliminary data.</text>
</comment>
<reference evidence="2 3" key="1">
    <citation type="submission" date="2024-05" db="EMBL/GenBank/DDBJ databases">
        <title>A high-quality chromosomal-level genome assembly of Topmouth culter (Culter alburnus).</title>
        <authorList>
            <person name="Zhao H."/>
        </authorList>
    </citation>
    <scope>NUCLEOTIDE SEQUENCE [LARGE SCALE GENOMIC DNA]</scope>
    <source>
        <strain evidence="2">CATC2023</strain>
        <tissue evidence="2">Muscle</tissue>
    </source>
</reference>
<proteinExistence type="predicted"/>
<evidence type="ECO:0000256" key="1">
    <source>
        <dbReference type="SAM" id="MobiDB-lite"/>
    </source>
</evidence>
<sequence>MDDSALASYIPSYGDRLALFHFCRSQKPSKRKQGLFERLREKMKLRKQSTTEPQSEETPETSKPKSRGKASKRQIEIGWIHADNKETKQVRTKQGGGTRKLAMDINAGYNEILKEGKELFFPGGKSSKGDEFLPTDVSISKIYETVKLPNLRFYIATRQIESADSTSNTESENNDDASIISLHSEYSEEVADSTMPPNNSPDWSVVTDLAIVPSQNIIVDQDVFTVTDDVVSDPLNISDPEITFGPNPGD</sequence>
<dbReference type="AlphaFoldDB" id="A0AAW1ZYH9"/>
<organism evidence="2 3">
    <name type="scientific">Culter alburnus</name>
    <name type="common">Topmouth culter</name>
    <dbReference type="NCBI Taxonomy" id="194366"/>
    <lineage>
        <taxon>Eukaryota</taxon>
        <taxon>Metazoa</taxon>
        <taxon>Chordata</taxon>
        <taxon>Craniata</taxon>
        <taxon>Vertebrata</taxon>
        <taxon>Euteleostomi</taxon>
        <taxon>Actinopterygii</taxon>
        <taxon>Neopterygii</taxon>
        <taxon>Teleostei</taxon>
        <taxon>Ostariophysi</taxon>
        <taxon>Cypriniformes</taxon>
        <taxon>Xenocyprididae</taxon>
        <taxon>Xenocypridinae</taxon>
        <taxon>Culter</taxon>
    </lineage>
</organism>
<keyword evidence="3" id="KW-1185">Reference proteome</keyword>
<evidence type="ECO:0000313" key="2">
    <source>
        <dbReference type="EMBL" id="KAK9965404.1"/>
    </source>
</evidence>